<sequence length="247" mass="28143">MRKSFIFLGLFIIFSSMGYAKVMDVKYKVSFGIFGQMGIANAHLETKGNTYTIDIGMKATGIAKALSHNRKERHISKGHIVKGMYISDSYKVIKTYGKRYIEKTYHIDHRKKRVTKEYLKKKNGKITADEHTVLDFYSRNDLLTLYFNLPKMIRDKSKAGIYTLSAVGAERQKGLVKIKIPASKEINVYKKTLGEGDFWYITAIIYQKIFSSNKGELMLAIGKDGIAQKAVLKDLIMFGDLVAERIK</sequence>
<accession>A0A1W1BNE2</accession>
<organism evidence="1">
    <name type="scientific">hydrothermal vent metagenome</name>
    <dbReference type="NCBI Taxonomy" id="652676"/>
    <lineage>
        <taxon>unclassified sequences</taxon>
        <taxon>metagenomes</taxon>
        <taxon>ecological metagenomes</taxon>
    </lineage>
</organism>
<dbReference type="EMBL" id="FPHD01000028">
    <property type="protein sequence ID" value="SFV55007.1"/>
    <property type="molecule type" value="Genomic_DNA"/>
</dbReference>
<gene>
    <name evidence="1" type="ORF">MNB_SV-8-289</name>
</gene>
<proteinExistence type="predicted"/>
<name>A0A1W1BNE2_9ZZZZ</name>
<dbReference type="AlphaFoldDB" id="A0A1W1BNE2"/>
<evidence type="ECO:0008006" key="2">
    <source>
        <dbReference type="Google" id="ProtNLM"/>
    </source>
</evidence>
<evidence type="ECO:0000313" key="1">
    <source>
        <dbReference type="EMBL" id="SFV55007.1"/>
    </source>
</evidence>
<reference evidence="1" key="1">
    <citation type="submission" date="2016-10" db="EMBL/GenBank/DDBJ databases">
        <authorList>
            <person name="de Groot N.N."/>
        </authorList>
    </citation>
    <scope>NUCLEOTIDE SEQUENCE</scope>
</reference>
<protein>
    <recommendedName>
        <fullName evidence="2">DUF3108 domain-containing protein</fullName>
    </recommendedName>
</protein>